<keyword evidence="2" id="KW-1185">Reference proteome</keyword>
<dbReference type="EMBL" id="CP016428">
    <property type="protein sequence ID" value="ANW03174.1"/>
    <property type="molecule type" value="Genomic_DNA"/>
</dbReference>
<evidence type="ECO:0000313" key="1">
    <source>
        <dbReference type="EMBL" id="ANW03174.1"/>
    </source>
</evidence>
<evidence type="ECO:0000313" key="2">
    <source>
        <dbReference type="Proteomes" id="UP000092839"/>
    </source>
</evidence>
<gene>
    <name evidence="1" type="ORF">LMTR13_26595</name>
</gene>
<sequence>MARNAERQLHSGENDETLLLRQGRSALIGFFVGGTANVFDKHHVVVIGNRNPLQTAQATGLDKLVGVRLTLVVGDGPAARPILVTRRMHLQIATVEMRSLVHRLPKTQLLVDSKPNGFAWKSHPHRC</sequence>
<dbReference type="AlphaFoldDB" id="A0A1B1UKA0"/>
<dbReference type="KEGG" id="bic:LMTR13_26595"/>
<dbReference type="Proteomes" id="UP000092839">
    <property type="component" value="Chromosome"/>
</dbReference>
<protein>
    <submittedName>
        <fullName evidence="1">Uncharacterized protein</fullName>
    </submittedName>
</protein>
<accession>A0A1B1UKA0</accession>
<reference evidence="1 2" key="1">
    <citation type="submission" date="2016-07" db="EMBL/GenBank/DDBJ databases">
        <title>Complete genome sequence of Bradyrhizobium icense LMTR 13T, a potential inoculant strain isolated from lima bean (Phaseolus lunatus) in Peru.</title>
        <authorList>
            <person name="Ormeno-Orrillo E."/>
            <person name="Duran D."/>
            <person name="Rogel M.A."/>
            <person name="Rey L."/>
            <person name="Imperial J."/>
            <person name="Ruiz-Argueso T."/>
            <person name="Martinez-Romero E."/>
        </authorList>
    </citation>
    <scope>NUCLEOTIDE SEQUENCE [LARGE SCALE GENOMIC DNA]</scope>
    <source>
        <strain evidence="1 2">LMTR 13</strain>
    </source>
</reference>
<name>A0A1B1UKA0_9BRAD</name>
<proteinExistence type="predicted"/>
<organism evidence="1 2">
    <name type="scientific">Bradyrhizobium icense</name>
    <dbReference type="NCBI Taxonomy" id="1274631"/>
    <lineage>
        <taxon>Bacteria</taxon>
        <taxon>Pseudomonadati</taxon>
        <taxon>Pseudomonadota</taxon>
        <taxon>Alphaproteobacteria</taxon>
        <taxon>Hyphomicrobiales</taxon>
        <taxon>Nitrobacteraceae</taxon>
        <taxon>Bradyrhizobium</taxon>
    </lineage>
</organism>